<comment type="caution">
    <text evidence="3">The sequence shown here is derived from an EMBL/GenBank/DDBJ whole genome shotgun (WGS) entry which is preliminary data.</text>
</comment>
<dbReference type="Pfam" id="PF01361">
    <property type="entry name" value="Tautomerase"/>
    <property type="match status" value="1"/>
</dbReference>
<evidence type="ECO:0000259" key="2">
    <source>
        <dbReference type="Pfam" id="PF01361"/>
    </source>
</evidence>
<dbReference type="AlphaFoldDB" id="A0A5D0MQF9"/>
<dbReference type="InterPro" id="IPR004370">
    <property type="entry name" value="4-OT-like_dom"/>
</dbReference>
<organism evidence="3 4">
    <name type="scientific">Flexistipes sinusarabici</name>
    <dbReference type="NCBI Taxonomy" id="2352"/>
    <lineage>
        <taxon>Bacteria</taxon>
        <taxon>Pseudomonadati</taxon>
        <taxon>Deferribacterota</taxon>
        <taxon>Deferribacteres</taxon>
        <taxon>Deferribacterales</taxon>
        <taxon>Flexistipitaceae</taxon>
        <taxon>Flexistipes</taxon>
    </lineage>
</organism>
<dbReference type="GO" id="GO:0016853">
    <property type="term" value="F:isomerase activity"/>
    <property type="evidence" value="ECO:0007669"/>
    <property type="project" value="UniProtKB-KW"/>
</dbReference>
<evidence type="ECO:0000256" key="1">
    <source>
        <dbReference type="ARBA" id="ARBA00023235"/>
    </source>
</evidence>
<name>A0A5D0MQF9_FLESI</name>
<sequence length="62" mass="7021">MPVINIEGPKVDDLSKKRDFVEKITEAASEFYSLPKETIIILMKENRQDNVSVGGKLLTDKK</sequence>
<dbReference type="EMBL" id="VSIV01000224">
    <property type="protein sequence ID" value="TYB32989.1"/>
    <property type="molecule type" value="Genomic_DNA"/>
</dbReference>
<dbReference type="Proteomes" id="UP000323337">
    <property type="component" value="Unassembled WGS sequence"/>
</dbReference>
<dbReference type="SUPFAM" id="SSF55331">
    <property type="entry name" value="Tautomerase/MIF"/>
    <property type="match status" value="1"/>
</dbReference>
<dbReference type="Gene3D" id="3.30.429.10">
    <property type="entry name" value="Macrophage Migration Inhibitory Factor"/>
    <property type="match status" value="1"/>
</dbReference>
<gene>
    <name evidence="3" type="ORF">FXF49_08650</name>
</gene>
<dbReference type="NCBIfam" id="NF041920">
    <property type="entry name" value="DmpI"/>
    <property type="match status" value="1"/>
</dbReference>
<feature type="domain" description="4-oxalocrotonate tautomerase-like" evidence="2">
    <location>
        <begin position="2"/>
        <end position="60"/>
    </location>
</feature>
<proteinExistence type="predicted"/>
<protein>
    <submittedName>
        <fullName evidence="3">4-oxalocrotonate tautomerase</fullName>
    </submittedName>
</protein>
<dbReference type="RefSeq" id="WP_303701504.1">
    <property type="nucleotide sequence ID" value="NZ_VSIV01000224.1"/>
</dbReference>
<evidence type="ECO:0000313" key="4">
    <source>
        <dbReference type="Proteomes" id="UP000323337"/>
    </source>
</evidence>
<accession>A0A5D0MQF9</accession>
<keyword evidence="1" id="KW-0413">Isomerase</keyword>
<evidence type="ECO:0000313" key="3">
    <source>
        <dbReference type="EMBL" id="TYB32989.1"/>
    </source>
</evidence>
<dbReference type="InterPro" id="IPR014347">
    <property type="entry name" value="Tautomerase/MIF_sf"/>
</dbReference>
<reference evidence="3 4" key="1">
    <citation type="submission" date="2019-08" db="EMBL/GenBank/DDBJ databases">
        <title>Genomic characterization of a novel candidate phylum (ARYD3) from a high temperature, high salinity tertiary oil reservoir in north central Oklahoma, USA.</title>
        <authorList>
            <person name="Youssef N.H."/>
            <person name="Yadav A."/>
            <person name="Elshahed M.S."/>
        </authorList>
    </citation>
    <scope>NUCLEOTIDE SEQUENCE [LARGE SCALE GENOMIC DNA]</scope>
    <source>
        <strain evidence="3">ARYD1</strain>
    </source>
</reference>